<dbReference type="RefSeq" id="XP_065956631.1">
    <property type="nucleotide sequence ID" value="XM_066101548.1"/>
</dbReference>
<dbReference type="Proteomes" id="UP000595662">
    <property type="component" value="Chromosome 2"/>
</dbReference>
<feature type="region of interest" description="Disordered" evidence="1">
    <location>
        <begin position="33"/>
        <end position="52"/>
    </location>
</feature>
<evidence type="ECO:0000313" key="2">
    <source>
        <dbReference type="EMBL" id="QQK43173.1"/>
    </source>
</evidence>
<protein>
    <submittedName>
        <fullName evidence="2">Proline utilization protein PrnX</fullName>
    </submittedName>
</protein>
<name>A0A7T6XL49_PENDI</name>
<organism evidence="2 3">
    <name type="scientific">Penicillium digitatum</name>
    <name type="common">Green mold</name>
    <dbReference type="NCBI Taxonomy" id="36651"/>
    <lineage>
        <taxon>Eukaryota</taxon>
        <taxon>Fungi</taxon>
        <taxon>Dikarya</taxon>
        <taxon>Ascomycota</taxon>
        <taxon>Pezizomycotina</taxon>
        <taxon>Eurotiomycetes</taxon>
        <taxon>Eurotiomycetidae</taxon>
        <taxon>Eurotiales</taxon>
        <taxon>Aspergillaceae</taxon>
        <taxon>Penicillium</taxon>
    </lineage>
</organism>
<gene>
    <name evidence="2" type="ORF">Pdw03_7074</name>
</gene>
<dbReference type="GeneID" id="90952932"/>
<evidence type="ECO:0000313" key="3">
    <source>
        <dbReference type="Proteomes" id="UP000595662"/>
    </source>
</evidence>
<sequence length="92" mass="10170">MRPSMHDLLINLSQDEAIAFRCTVEQTFEDHSCGERQYQPGPTAANRPNGQSTLFRPFASDSSLGTKFVVEYPAGPDGQQDPIRGIIVLCDE</sequence>
<accession>A0A7T6XL49</accession>
<dbReference type="EMBL" id="CP060775">
    <property type="protein sequence ID" value="QQK43173.1"/>
    <property type="molecule type" value="Genomic_DNA"/>
</dbReference>
<dbReference type="AlphaFoldDB" id="A0A7T6XL49"/>
<evidence type="ECO:0000256" key="1">
    <source>
        <dbReference type="SAM" id="MobiDB-lite"/>
    </source>
</evidence>
<proteinExistence type="predicted"/>
<reference evidence="2 3" key="1">
    <citation type="submission" date="2020-08" db="EMBL/GenBank/DDBJ databases">
        <title>The completed genome sequence of the pathogenic ascomycete fungus Penicillium digitatum.</title>
        <authorList>
            <person name="Wang M."/>
        </authorList>
    </citation>
    <scope>NUCLEOTIDE SEQUENCE [LARGE SCALE GENOMIC DNA]</scope>
    <source>
        <strain evidence="2 3">PdW03</strain>
    </source>
</reference>